<name>M4QIN3_9CAUD</name>
<proteinExistence type="predicted"/>
<evidence type="ECO:0000313" key="2">
    <source>
        <dbReference type="Proteomes" id="UP000203521"/>
    </source>
</evidence>
<keyword evidence="2" id="KW-1185">Reference proteome</keyword>
<protein>
    <submittedName>
        <fullName evidence="1">Uncharacterized protein</fullName>
    </submittedName>
</protein>
<dbReference type="GeneID" id="15009473"/>
<dbReference type="RefSeq" id="YP_007672975.1">
    <property type="nucleotide sequence ID" value="NC_020837.1"/>
</dbReference>
<dbReference type="Proteomes" id="UP000203521">
    <property type="component" value="Segment"/>
</dbReference>
<dbReference type="KEGG" id="vg:15009473"/>
<gene>
    <name evidence="1" type="ORF">SXBG_00060</name>
</gene>
<accession>M4QIN3</accession>
<dbReference type="OrthoDB" id="40573at10239"/>
<evidence type="ECO:0000313" key="1">
    <source>
        <dbReference type="EMBL" id="AGH26797.1"/>
    </source>
</evidence>
<dbReference type="EMBL" id="HQ634177">
    <property type="protein sequence ID" value="AGH26797.1"/>
    <property type="molecule type" value="Genomic_DNA"/>
</dbReference>
<reference evidence="1 2" key="1">
    <citation type="submission" date="2010-11" db="EMBL/GenBank/DDBJ databases">
        <title>The Genome Sequence of Synechococcus phage S-CAM1 0208SB26.</title>
        <authorList>
            <consortium name="The Broad Institute Genome Sequencing Platform"/>
            <person name="Henn M.R."/>
            <person name="Martiny J."/>
            <person name="Weihe C."/>
            <person name="Levin J."/>
            <person name="Malboeuf C."/>
            <person name="Casali M."/>
            <person name="Russ C."/>
            <person name="Lennon N."/>
            <person name="Chapman S.B."/>
            <person name="Erlich R."/>
            <person name="Young S.K."/>
            <person name="Yandava C."/>
            <person name="Zeng Q."/>
            <person name="Alvarado L."/>
            <person name="Anderson S."/>
            <person name="Berlin A."/>
            <person name="Chen Z."/>
            <person name="Freedman E."/>
            <person name="Gellesch M."/>
            <person name="Goldberg J."/>
            <person name="Green L."/>
            <person name="Griggs A."/>
            <person name="Gujja S."/>
            <person name="Heilman E.R."/>
            <person name="Heiman D."/>
            <person name="Hollinger A."/>
            <person name="Howarth C."/>
            <person name="Larson L."/>
            <person name="Mehta T."/>
            <person name="Pearson M."/>
            <person name="Roberts A."/>
            <person name="Ryan E."/>
            <person name="Saif S."/>
            <person name="Shea T."/>
            <person name="Shenoy N."/>
            <person name="Sisk P."/>
            <person name="Stolte C."/>
            <person name="Sykes S."/>
            <person name="White J."/>
            <person name="Haas B."/>
            <person name="Nusbaum C."/>
            <person name="Birren B."/>
        </authorList>
    </citation>
    <scope>NUCLEOTIDE SEQUENCE [LARGE SCALE GENOMIC DNA]</scope>
    <source>
        <strain evidence="1 2">S-CAM1</strain>
    </source>
</reference>
<organism evidence="1 2">
    <name type="scientific">Synechococcus phage S-CAM1</name>
    <dbReference type="NCBI Taxonomy" id="754037"/>
    <lineage>
        <taxon>Viruses</taxon>
        <taxon>Duplodnaviria</taxon>
        <taxon>Heunggongvirae</taxon>
        <taxon>Uroviricota</taxon>
        <taxon>Caudoviricetes</taxon>
        <taxon>Pantevenvirales</taxon>
        <taxon>Kyanoviridae</taxon>
        <taxon>Anaposvirus</taxon>
        <taxon>Anaposvirus socalone</taxon>
    </lineage>
</organism>
<sequence>MTGLAAWCMINQLITTYIMQGSLPDRSALNIHDAACLAPFFRAQAPHGAIPTRQELRARGLQSKKREDSLKNVCDTYNAVYPGSLDFSVIEQSRKRKAEEAKAEKEAACTKS</sequence>